<evidence type="ECO:0000313" key="4">
    <source>
        <dbReference type="EMBL" id="VDG27756.1"/>
    </source>
</evidence>
<protein>
    <submittedName>
        <fullName evidence="4">ADP-ribosylglycohydrolase [Lactobacillus casei subsp. casei ATCC 393]</fullName>
    </submittedName>
</protein>
<feature type="binding site" evidence="3">
    <location>
        <position position="264"/>
    </location>
    <ligand>
        <name>Mg(2+)</name>
        <dbReference type="ChEBI" id="CHEBI:18420"/>
        <label>1</label>
    </ligand>
</feature>
<feature type="binding site" evidence="3">
    <location>
        <position position="51"/>
    </location>
    <ligand>
        <name>Mg(2+)</name>
        <dbReference type="ChEBI" id="CHEBI:18420"/>
        <label>1</label>
    </ligand>
</feature>
<dbReference type="GO" id="GO:0046872">
    <property type="term" value="F:metal ion binding"/>
    <property type="evidence" value="ECO:0007669"/>
    <property type="project" value="UniProtKB-KW"/>
</dbReference>
<evidence type="ECO:0000256" key="1">
    <source>
        <dbReference type="ARBA" id="ARBA00010702"/>
    </source>
</evidence>
<evidence type="ECO:0000256" key="2">
    <source>
        <dbReference type="ARBA" id="ARBA00022801"/>
    </source>
</evidence>
<reference evidence="4 5" key="1">
    <citation type="submission" date="2018-11" db="EMBL/GenBank/DDBJ databases">
        <authorList>
            <person name="Wuyts S."/>
        </authorList>
    </citation>
    <scope>NUCLEOTIDE SEQUENCE [LARGE SCALE GENOMIC DNA]</scope>
    <source>
        <strain evidence="4">Lactobacillus mudanjiangensis AMBF249</strain>
    </source>
</reference>
<sequence>MQAQHIRNMLVAAMVADAFGVPVEGQRRDTYQVTTMTSGGVWHQPVGNWSDDTAMSLALIDHLTVGGTYADLMERFAAYMFKGAYTPTGNVFGMGQTCRVAIQRYVHDQVEPTKAGSDDELSNGNGALMRLAPLAIVLVDEPSLTKRRQLTHDYTCLTHRHPRAILASDIYLELLHALLNGATWSQALKTTATILPVALQKQPAILNEWPAFKRLWQPGFGQLPRTAIRSTAYVVDTLEAAVWVNLNSTELSAAIQLAANLGGDTDTIATISASLFTAVHPAAMVPLAWAQALNHGELADEFIRPFVARVTMT</sequence>
<name>A0A660DX92_9LACO</name>
<proteinExistence type="inferred from homology"/>
<dbReference type="OrthoDB" id="9798107at2"/>
<dbReference type="PANTHER" id="PTHR16222:SF24">
    <property type="entry name" value="ADP-RIBOSYLHYDROLASE ARH3"/>
    <property type="match status" value="1"/>
</dbReference>
<gene>
    <name evidence="4" type="ORF">MUDAN_MDHGFNIF_02586</name>
</gene>
<feature type="binding site" evidence="3">
    <location>
        <position position="50"/>
    </location>
    <ligand>
        <name>Mg(2+)</name>
        <dbReference type="ChEBI" id="CHEBI:18420"/>
        <label>1</label>
    </ligand>
</feature>
<evidence type="ECO:0000313" key="5">
    <source>
        <dbReference type="Proteomes" id="UP000289996"/>
    </source>
</evidence>
<feature type="binding site" evidence="3">
    <location>
        <position position="52"/>
    </location>
    <ligand>
        <name>Mg(2+)</name>
        <dbReference type="ChEBI" id="CHEBI:18420"/>
        <label>1</label>
    </ligand>
</feature>
<feature type="binding site" evidence="3">
    <location>
        <position position="267"/>
    </location>
    <ligand>
        <name>Mg(2+)</name>
        <dbReference type="ChEBI" id="CHEBI:18420"/>
        <label>1</label>
    </ligand>
</feature>
<dbReference type="Proteomes" id="UP000289996">
    <property type="component" value="Unassembled WGS sequence"/>
</dbReference>
<feature type="binding site" evidence="3">
    <location>
        <position position="266"/>
    </location>
    <ligand>
        <name>Mg(2+)</name>
        <dbReference type="ChEBI" id="CHEBI:18420"/>
        <label>1</label>
    </ligand>
</feature>
<keyword evidence="3" id="KW-0479">Metal-binding</keyword>
<dbReference type="SUPFAM" id="SSF101478">
    <property type="entry name" value="ADP-ribosylglycohydrolase"/>
    <property type="match status" value="1"/>
</dbReference>
<dbReference type="Pfam" id="PF03747">
    <property type="entry name" value="ADP_ribosyl_GH"/>
    <property type="match status" value="1"/>
</dbReference>
<dbReference type="GO" id="GO:0016787">
    <property type="term" value="F:hydrolase activity"/>
    <property type="evidence" value="ECO:0007669"/>
    <property type="project" value="UniProtKB-KW"/>
</dbReference>
<comment type="similarity">
    <text evidence="1">Belongs to the ADP-ribosylglycohydrolase family.</text>
</comment>
<evidence type="ECO:0000256" key="3">
    <source>
        <dbReference type="PIRSR" id="PIRSR605502-1"/>
    </source>
</evidence>
<keyword evidence="3" id="KW-0460">Magnesium</keyword>
<dbReference type="InterPro" id="IPR005502">
    <property type="entry name" value="Ribosyl_crysJ1"/>
</dbReference>
<dbReference type="InterPro" id="IPR036705">
    <property type="entry name" value="Ribosyl_crysJ1_sf"/>
</dbReference>
<organism evidence="4 5">
    <name type="scientific">Lactiplantibacillus mudanjiangensis</name>
    <dbReference type="NCBI Taxonomy" id="1296538"/>
    <lineage>
        <taxon>Bacteria</taxon>
        <taxon>Bacillati</taxon>
        <taxon>Bacillota</taxon>
        <taxon>Bacilli</taxon>
        <taxon>Lactobacillales</taxon>
        <taxon>Lactobacillaceae</taxon>
        <taxon>Lactiplantibacillus</taxon>
    </lineage>
</organism>
<dbReference type="AlphaFoldDB" id="A0A660DX92"/>
<dbReference type="InterPro" id="IPR050792">
    <property type="entry name" value="ADP-ribosylglycohydrolase"/>
</dbReference>
<keyword evidence="2 4" id="KW-0378">Hydrolase</keyword>
<dbReference type="EMBL" id="UYIG01000046">
    <property type="protein sequence ID" value="VDG27756.1"/>
    <property type="molecule type" value="Genomic_DNA"/>
</dbReference>
<dbReference type="PANTHER" id="PTHR16222">
    <property type="entry name" value="ADP-RIBOSYLGLYCOHYDROLASE"/>
    <property type="match status" value="1"/>
</dbReference>
<comment type="cofactor">
    <cofactor evidence="3">
        <name>Mg(2+)</name>
        <dbReference type="ChEBI" id="CHEBI:18420"/>
    </cofactor>
    <text evidence="3">Binds 2 magnesium ions per subunit.</text>
</comment>
<accession>A0A660DX92</accession>
<dbReference type="RefSeq" id="WP_130851495.1">
    <property type="nucleotide sequence ID" value="NZ_UYIG01000046.1"/>
</dbReference>
<dbReference type="Gene3D" id="1.10.4080.10">
    <property type="entry name" value="ADP-ribosylation/Crystallin J1"/>
    <property type="match status" value="1"/>
</dbReference>
<keyword evidence="5" id="KW-1185">Reference proteome</keyword>